<dbReference type="PANTHER" id="PTHR30294:SF29">
    <property type="entry name" value="MULTIDRUG ABC TRANSPORTER PERMEASE YBHS-RELATED"/>
    <property type="match status" value="1"/>
</dbReference>
<dbReference type="PROSITE" id="PS51012">
    <property type="entry name" value="ABC_TM2"/>
    <property type="match status" value="1"/>
</dbReference>
<comment type="similarity">
    <text evidence="2">Belongs to the ABC-2 integral membrane protein family.</text>
</comment>
<keyword evidence="6 8" id="KW-1133">Transmembrane helix</keyword>
<evidence type="ECO:0000256" key="5">
    <source>
        <dbReference type="ARBA" id="ARBA00022692"/>
    </source>
</evidence>
<dbReference type="GO" id="GO:0140359">
    <property type="term" value="F:ABC-type transporter activity"/>
    <property type="evidence" value="ECO:0007669"/>
    <property type="project" value="InterPro"/>
</dbReference>
<feature type="transmembrane region" description="Helical" evidence="8">
    <location>
        <begin position="12"/>
        <end position="33"/>
    </location>
</feature>
<name>A0A0U4FLB9_9BACI</name>
<dbReference type="InterPro" id="IPR051449">
    <property type="entry name" value="ABC-2_transporter_component"/>
</dbReference>
<feature type="transmembrane region" description="Helical" evidence="8">
    <location>
        <begin position="222"/>
        <end position="248"/>
    </location>
</feature>
<gene>
    <name evidence="10" type="ORF">AOX59_13370</name>
</gene>
<evidence type="ECO:0000256" key="2">
    <source>
        <dbReference type="ARBA" id="ARBA00007783"/>
    </source>
</evidence>
<keyword evidence="7 8" id="KW-0472">Membrane</keyword>
<dbReference type="InterPro" id="IPR013525">
    <property type="entry name" value="ABC2_TM"/>
</dbReference>
<reference evidence="10 11" key="1">
    <citation type="submission" date="2016-01" db="EMBL/GenBank/DDBJ databases">
        <title>Complete genome sequence of strain Lentibacillus amyloliquefaciens LAM0015T isolated from saline sediment.</title>
        <authorList>
            <person name="Wang J.-L."/>
            <person name="He M.-X."/>
        </authorList>
    </citation>
    <scope>NUCLEOTIDE SEQUENCE [LARGE SCALE GENOMIC DNA]</scope>
    <source>
        <strain evidence="10 11">LAM0015</strain>
    </source>
</reference>
<dbReference type="PANTHER" id="PTHR30294">
    <property type="entry name" value="MEMBRANE COMPONENT OF ABC TRANSPORTER YHHJ-RELATED"/>
    <property type="match status" value="1"/>
</dbReference>
<evidence type="ECO:0000256" key="8">
    <source>
        <dbReference type="SAM" id="Phobius"/>
    </source>
</evidence>
<dbReference type="RefSeq" id="WP_068446268.1">
    <property type="nucleotide sequence ID" value="NZ_CP013862.1"/>
</dbReference>
<evidence type="ECO:0000313" key="11">
    <source>
        <dbReference type="Proteomes" id="UP000050331"/>
    </source>
</evidence>
<keyword evidence="5 8" id="KW-0812">Transmembrane</keyword>
<proteinExistence type="inferred from homology"/>
<dbReference type="InterPro" id="IPR047817">
    <property type="entry name" value="ABC2_TM_bact-type"/>
</dbReference>
<feature type="transmembrane region" description="Helical" evidence="8">
    <location>
        <begin position="260"/>
        <end position="281"/>
    </location>
</feature>
<feature type="transmembrane region" description="Helical" evidence="8">
    <location>
        <begin position="288"/>
        <end position="308"/>
    </location>
</feature>
<dbReference type="KEGG" id="lao:AOX59_13370"/>
<comment type="subcellular location">
    <subcellularLocation>
        <location evidence="1">Cell membrane</location>
        <topology evidence="1">Multi-pass membrane protein</topology>
    </subcellularLocation>
</comment>
<organism evidence="10 11">
    <name type="scientific">Lentibacillus amyloliquefaciens</name>
    <dbReference type="NCBI Taxonomy" id="1472767"/>
    <lineage>
        <taxon>Bacteria</taxon>
        <taxon>Bacillati</taxon>
        <taxon>Bacillota</taxon>
        <taxon>Bacilli</taxon>
        <taxon>Bacillales</taxon>
        <taxon>Bacillaceae</taxon>
        <taxon>Lentibacillus</taxon>
    </lineage>
</organism>
<keyword evidence="11" id="KW-1185">Reference proteome</keyword>
<keyword evidence="4" id="KW-1003">Cell membrane</keyword>
<accession>A0A0U4FLB9</accession>
<dbReference type="Proteomes" id="UP000050331">
    <property type="component" value="Chromosome"/>
</dbReference>
<keyword evidence="3" id="KW-0813">Transport</keyword>
<evidence type="ECO:0000256" key="1">
    <source>
        <dbReference type="ARBA" id="ARBA00004651"/>
    </source>
</evidence>
<feature type="domain" description="ABC transmembrane type-2" evidence="9">
    <location>
        <begin position="142"/>
        <end position="370"/>
    </location>
</feature>
<dbReference type="STRING" id="1472767.AOX59_13370"/>
<dbReference type="GO" id="GO:0005886">
    <property type="term" value="C:plasma membrane"/>
    <property type="evidence" value="ECO:0007669"/>
    <property type="project" value="UniProtKB-SubCell"/>
</dbReference>
<evidence type="ECO:0000256" key="6">
    <source>
        <dbReference type="ARBA" id="ARBA00022989"/>
    </source>
</evidence>
<dbReference type="AlphaFoldDB" id="A0A0U4FLB9"/>
<sequence length="372" mass="41524">MIGILLSKLKRFIRNPFIFIIFTVMSIGFALILGGSNIEGSIQVPVYTAEESVKDSAAGEALSETEGVAFNWMDSKDRVEEEVSSGRAELGAILKQDGFQLIVGVDSPNAGTVEQMIQRAYSKEAQREQILKAARTSGTMESDAVREELDEAMATPVFSIETSYFNSSDDFEFDSTFHTLFGFTLFFVIYTIGNNVLPILTDKKDGLWDRMILSPVRKWEMYVANLIYSFFEGYLQVLIIFLVFRYIVGVDFNGRFAESLLFLIPYVFAIVALSILITGIVKDSQQFNAALPIISVSMAMIGGAFWPLEIVESEFLLALSKINPLTYGMEVLNGIAVYGYPLEELLFPISILILMGVTFMGVGIHLMERRHV</sequence>
<dbReference type="Pfam" id="PF12698">
    <property type="entry name" value="ABC2_membrane_3"/>
    <property type="match status" value="1"/>
</dbReference>
<protein>
    <submittedName>
        <fullName evidence="10">Multidrug ABC transporter permease</fullName>
    </submittedName>
</protein>
<feature type="transmembrane region" description="Helical" evidence="8">
    <location>
        <begin position="180"/>
        <end position="201"/>
    </location>
</feature>
<evidence type="ECO:0000256" key="7">
    <source>
        <dbReference type="ARBA" id="ARBA00023136"/>
    </source>
</evidence>
<dbReference type="OrthoDB" id="266913at2"/>
<evidence type="ECO:0000313" key="10">
    <source>
        <dbReference type="EMBL" id="ALX49470.1"/>
    </source>
</evidence>
<feature type="transmembrane region" description="Helical" evidence="8">
    <location>
        <begin position="345"/>
        <end position="367"/>
    </location>
</feature>
<evidence type="ECO:0000256" key="4">
    <source>
        <dbReference type="ARBA" id="ARBA00022475"/>
    </source>
</evidence>
<evidence type="ECO:0000256" key="3">
    <source>
        <dbReference type="ARBA" id="ARBA00022448"/>
    </source>
</evidence>
<evidence type="ECO:0000259" key="9">
    <source>
        <dbReference type="PROSITE" id="PS51012"/>
    </source>
</evidence>
<dbReference type="EMBL" id="CP013862">
    <property type="protein sequence ID" value="ALX49470.1"/>
    <property type="molecule type" value="Genomic_DNA"/>
</dbReference>